<dbReference type="InterPro" id="IPR001680">
    <property type="entry name" value="WD40_rpt"/>
</dbReference>
<dbReference type="AlphaFoldDB" id="A0AAV6YHB3"/>
<dbReference type="PANTHER" id="PTHR22847">
    <property type="entry name" value="WD40 REPEAT PROTEIN"/>
    <property type="match status" value="1"/>
</dbReference>
<evidence type="ECO:0000256" key="2">
    <source>
        <dbReference type="ARBA" id="ARBA00022737"/>
    </source>
</evidence>
<feature type="repeat" description="WD" evidence="3">
    <location>
        <begin position="25"/>
        <end position="44"/>
    </location>
</feature>
<dbReference type="InterPro" id="IPR015943">
    <property type="entry name" value="WD40/YVTN_repeat-like_dom_sf"/>
</dbReference>
<organism evidence="4 5">
    <name type="scientific">Engystomops pustulosus</name>
    <name type="common">Tungara frog</name>
    <name type="synonym">Physalaemus pustulosus</name>
    <dbReference type="NCBI Taxonomy" id="76066"/>
    <lineage>
        <taxon>Eukaryota</taxon>
        <taxon>Metazoa</taxon>
        <taxon>Chordata</taxon>
        <taxon>Craniata</taxon>
        <taxon>Vertebrata</taxon>
        <taxon>Euteleostomi</taxon>
        <taxon>Amphibia</taxon>
        <taxon>Batrachia</taxon>
        <taxon>Anura</taxon>
        <taxon>Neobatrachia</taxon>
        <taxon>Hyloidea</taxon>
        <taxon>Leptodactylidae</taxon>
        <taxon>Leiuperinae</taxon>
        <taxon>Engystomops</taxon>
    </lineage>
</organism>
<keyword evidence="2" id="KW-0677">Repeat</keyword>
<dbReference type="Proteomes" id="UP000824782">
    <property type="component" value="Unassembled WGS sequence"/>
</dbReference>
<evidence type="ECO:0000256" key="3">
    <source>
        <dbReference type="PROSITE-ProRule" id="PRU00221"/>
    </source>
</evidence>
<reference evidence="4" key="1">
    <citation type="thesis" date="2020" institute="ProQuest LLC" country="789 East Eisenhower Parkway, Ann Arbor, MI, USA">
        <title>Comparative Genomics and Chromosome Evolution.</title>
        <authorList>
            <person name="Mudd A.B."/>
        </authorList>
    </citation>
    <scope>NUCLEOTIDE SEQUENCE</scope>
    <source>
        <strain evidence="4">237g6f4</strain>
        <tissue evidence="4">Blood</tissue>
    </source>
</reference>
<comment type="caution">
    <text evidence="4">The sequence shown here is derived from an EMBL/GenBank/DDBJ whole genome shotgun (WGS) entry which is preliminary data.</text>
</comment>
<dbReference type="GO" id="GO:1990234">
    <property type="term" value="C:transferase complex"/>
    <property type="evidence" value="ECO:0007669"/>
    <property type="project" value="UniProtKB-ARBA"/>
</dbReference>
<feature type="repeat" description="WD" evidence="3">
    <location>
        <begin position="77"/>
        <end position="90"/>
    </location>
</feature>
<evidence type="ECO:0000313" key="5">
    <source>
        <dbReference type="Proteomes" id="UP000824782"/>
    </source>
</evidence>
<proteinExistence type="predicted"/>
<dbReference type="Pfam" id="PF00400">
    <property type="entry name" value="WD40"/>
    <property type="match status" value="1"/>
</dbReference>
<dbReference type="InterPro" id="IPR036322">
    <property type="entry name" value="WD40_repeat_dom_sf"/>
</dbReference>
<dbReference type="EMBL" id="WNYA01082260">
    <property type="protein sequence ID" value="KAG8535000.1"/>
    <property type="molecule type" value="Genomic_DNA"/>
</dbReference>
<dbReference type="PROSITE" id="PS50082">
    <property type="entry name" value="WD_REPEATS_2"/>
    <property type="match status" value="2"/>
</dbReference>
<dbReference type="Gene3D" id="2.130.10.10">
    <property type="entry name" value="YVTN repeat-like/Quinoprotein amine dehydrogenase"/>
    <property type="match status" value="1"/>
</dbReference>
<dbReference type="PANTHER" id="PTHR22847:SF637">
    <property type="entry name" value="WD REPEAT DOMAIN 5B"/>
    <property type="match status" value="1"/>
</dbReference>
<evidence type="ECO:0000313" key="4">
    <source>
        <dbReference type="EMBL" id="KAG8535000.1"/>
    </source>
</evidence>
<name>A0AAV6YHB3_ENGPU</name>
<keyword evidence="5" id="KW-1185">Reference proteome</keyword>
<sequence length="90" mass="9822">MRLGGPLDPTSCFLPLTPLVLHSRGSWDTSVRVWDVRSRSEVKTLCGHTEGVTCLLTVHLDESEQDSSDLLPLGEPLVCSGSSDSSIRVW</sequence>
<keyword evidence="1 3" id="KW-0853">WD repeat</keyword>
<dbReference type="GO" id="GO:0005634">
    <property type="term" value="C:nucleus"/>
    <property type="evidence" value="ECO:0007669"/>
    <property type="project" value="TreeGrafter"/>
</dbReference>
<evidence type="ECO:0000256" key="1">
    <source>
        <dbReference type="ARBA" id="ARBA00022574"/>
    </source>
</evidence>
<feature type="non-terminal residue" evidence="4">
    <location>
        <position position="90"/>
    </location>
</feature>
<dbReference type="SUPFAM" id="SSF50978">
    <property type="entry name" value="WD40 repeat-like"/>
    <property type="match status" value="1"/>
</dbReference>
<protein>
    <submittedName>
        <fullName evidence="4">Uncharacterized protein</fullName>
    </submittedName>
</protein>
<gene>
    <name evidence="4" type="ORF">GDO81_029727</name>
</gene>
<accession>A0AAV6YHB3</accession>